<dbReference type="AlphaFoldDB" id="U1Q4J6"/>
<dbReference type="SUPFAM" id="SSF55060">
    <property type="entry name" value="GHMP Kinase, C-terminal domain"/>
    <property type="match status" value="1"/>
</dbReference>
<evidence type="ECO:0000313" key="16">
    <source>
        <dbReference type="EMBL" id="ERH17114.1"/>
    </source>
</evidence>
<evidence type="ECO:0000256" key="8">
    <source>
        <dbReference type="ARBA" id="ARBA00022777"/>
    </source>
</evidence>
<evidence type="ECO:0000259" key="15">
    <source>
        <dbReference type="SMART" id="SM00650"/>
    </source>
</evidence>
<dbReference type="FunFam" id="3.40.50.150:FF:000023">
    <property type="entry name" value="Ribosomal RNA small subunit methyltransferase A"/>
    <property type="match status" value="1"/>
</dbReference>
<dbReference type="Pfam" id="PF00288">
    <property type="entry name" value="GHMP_kinases_N"/>
    <property type="match status" value="1"/>
</dbReference>
<dbReference type="PANTHER" id="PTHR43527:SF2">
    <property type="entry name" value="4-DIPHOSPHOCYTIDYL-2-C-METHYL-D-ERYTHRITOL KINASE, CHLOROPLASTIC"/>
    <property type="match status" value="1"/>
</dbReference>
<comment type="similarity">
    <text evidence="1 11">Belongs to the GHMP kinase family. IspE subfamily.</text>
</comment>
<feature type="region of interest" description="Disordered" evidence="14">
    <location>
        <begin position="374"/>
        <end position="420"/>
    </location>
</feature>
<dbReference type="Gene3D" id="3.40.50.150">
    <property type="entry name" value="Vaccinia Virus protein VP39"/>
    <property type="match status" value="1"/>
</dbReference>
<dbReference type="NCBIfam" id="TIGR00154">
    <property type="entry name" value="ispE"/>
    <property type="match status" value="1"/>
</dbReference>
<evidence type="ECO:0000256" key="11">
    <source>
        <dbReference type="HAMAP-Rule" id="MF_00061"/>
    </source>
</evidence>
<evidence type="ECO:0000256" key="3">
    <source>
        <dbReference type="ARBA" id="ARBA00022552"/>
    </source>
</evidence>
<organism evidence="16 17">
    <name type="scientific">Actinomyces graevenitzii F0530</name>
    <dbReference type="NCBI Taxonomy" id="1321817"/>
    <lineage>
        <taxon>Bacteria</taxon>
        <taxon>Bacillati</taxon>
        <taxon>Actinomycetota</taxon>
        <taxon>Actinomycetes</taxon>
        <taxon>Actinomycetales</taxon>
        <taxon>Actinomycetaceae</taxon>
        <taxon>Actinomyces</taxon>
    </lineage>
</organism>
<feature type="binding site" evidence="11">
    <location>
        <begin position="474"/>
        <end position="484"/>
    </location>
    <ligand>
        <name>ATP</name>
        <dbReference type="ChEBI" id="CHEBI:30616"/>
    </ligand>
</feature>
<feature type="binding site" evidence="12 13">
    <location>
        <position position="109"/>
    </location>
    <ligand>
        <name>S-adenosyl-L-methionine</name>
        <dbReference type="ChEBI" id="CHEBI:59789"/>
    </ligand>
</feature>
<dbReference type="EC" id="2.7.1.148" evidence="11"/>
<dbReference type="GO" id="GO:0019288">
    <property type="term" value="P:isopentenyl diphosphate biosynthetic process, methylerythritol 4-phosphate pathway"/>
    <property type="evidence" value="ECO:0007669"/>
    <property type="project" value="UniProtKB-UniRule"/>
</dbReference>
<dbReference type="GO" id="GO:0016114">
    <property type="term" value="P:terpenoid biosynthetic process"/>
    <property type="evidence" value="ECO:0007669"/>
    <property type="project" value="UniProtKB-UniRule"/>
</dbReference>
<dbReference type="UniPathway" id="UPA00056">
    <property type="reaction ID" value="UER00094"/>
</dbReference>
<keyword evidence="9 11" id="KW-0067">ATP-binding</keyword>
<dbReference type="InterPro" id="IPR014721">
    <property type="entry name" value="Ribsml_uS5_D2-typ_fold_subgr"/>
</dbReference>
<feature type="compositionally biased region" description="Low complexity" evidence="14">
    <location>
        <begin position="374"/>
        <end position="419"/>
    </location>
</feature>
<keyword evidence="7 11" id="KW-0547">Nucleotide-binding</keyword>
<dbReference type="SMART" id="SM00650">
    <property type="entry name" value="rADc"/>
    <property type="match status" value="1"/>
</dbReference>
<evidence type="ECO:0000256" key="10">
    <source>
        <dbReference type="ARBA" id="ARBA00022884"/>
    </source>
</evidence>
<comment type="function">
    <text evidence="11">Catalyzes the phosphorylation of the position 2 hydroxy group of 4-diphosphocytidyl-2C-methyl-D-erythritol.</text>
</comment>
<evidence type="ECO:0000256" key="7">
    <source>
        <dbReference type="ARBA" id="ARBA00022741"/>
    </source>
</evidence>
<feature type="active site" evidence="11">
    <location>
        <position position="323"/>
    </location>
</feature>
<comment type="pathway">
    <text evidence="11">Isoprenoid biosynthesis; isopentenyl diphosphate biosynthesis via DXP pathway; isopentenyl diphosphate from 1-deoxy-D-xylulose 5-phosphate: step 3/6.</text>
</comment>
<dbReference type="HOGENOM" id="CLU_025312_0_0_11"/>
<accession>U1Q4J6</accession>
<evidence type="ECO:0000256" key="9">
    <source>
        <dbReference type="ARBA" id="ARBA00022840"/>
    </source>
</evidence>
<dbReference type="CDD" id="cd02440">
    <property type="entry name" value="AdoMet_MTases"/>
    <property type="match status" value="1"/>
</dbReference>
<evidence type="ECO:0000256" key="5">
    <source>
        <dbReference type="ARBA" id="ARBA00022679"/>
    </source>
</evidence>
<dbReference type="SUPFAM" id="SSF54211">
    <property type="entry name" value="Ribosomal protein S5 domain 2-like"/>
    <property type="match status" value="1"/>
</dbReference>
<feature type="active site" evidence="11">
    <location>
        <position position="516"/>
    </location>
</feature>
<sequence length="666" mass="67880">MSDVAAGKLLTSNDIRELCAQLNIRPTKTLGQNFVNDPGTVRKIVRNAGVQAGEQVLEIGPGLGSLTLALLEAGAQVSAVEIDPPLAQALPTTAQARFPEAKLQVFTADALTITGPESIDGATPTRLVANLPYNVAVPIVLTVLEKLPSIQTVLVMVQAEVADRLAATPGNKIYGVPSAKVAWYASARRTLTIGRNVFYPVPNVDSALVKIERRPHPDTAATCEQVFAVIDAAFAQRRKTLRQALAGLAGSAGAAQEALERAGVSPTARGETLDIDQFAAVAQQLNAASAGACVPAASAPAPATSDPAVNASDPAVSVSAPGKVNLFLALGAARPDGYHPLNTIFAQIGLSETVTVSPLKSLATTAPQPALAAAQPASTAPVSSASSAPAQSDSAPAAAQPAPSATAASAQPGLAPAAQTGGPRIELALTRPDSNVPLDHTNLAYRAAQVVAQQAAQRGLATPDVHILLDKAVPVAGGMAGGSADAAATLKACNEFWQVGLSLEELAQLGAQLGADVPFGLYGGVALGTGRGDLIEPLKAAPGPYYWTFALQDKGLSTAAVFKHFDATVQAPPVADMPPEQLLAALEAGDVAEVSRHIRNDLQATAIDLRPELGQLIDLAKKVGALAAMVSGSGPTVAALSSSRAAAERVALCWSLTPFCDQVVTG</sequence>
<feature type="binding site" evidence="12 13">
    <location>
        <position position="35"/>
    </location>
    <ligand>
        <name>S-adenosyl-L-methionine</name>
        <dbReference type="ChEBI" id="CHEBI:59789"/>
    </ligand>
</feature>
<dbReference type="GO" id="GO:0050515">
    <property type="term" value="F:4-(cytidine 5'-diphospho)-2-C-methyl-D-erythritol kinase activity"/>
    <property type="evidence" value="ECO:0007669"/>
    <property type="project" value="UniProtKB-UniRule"/>
</dbReference>
<dbReference type="Gene3D" id="3.30.70.890">
    <property type="entry name" value="GHMP kinase, C-terminal domain"/>
    <property type="match status" value="1"/>
</dbReference>
<dbReference type="Pfam" id="PF08544">
    <property type="entry name" value="GHMP_kinases_C"/>
    <property type="match status" value="1"/>
</dbReference>
<gene>
    <name evidence="12" type="primary">rsmA</name>
    <name evidence="11" type="synonym">ispE</name>
    <name evidence="12" type="synonym">ksgA</name>
    <name evidence="16" type="ORF">HMPREF1978_00707</name>
</gene>
<keyword evidence="8 11" id="KW-0418">Kinase</keyword>
<evidence type="ECO:0000256" key="14">
    <source>
        <dbReference type="SAM" id="MobiDB-lite"/>
    </source>
</evidence>
<keyword evidence="3 12" id="KW-0698">rRNA processing</keyword>
<dbReference type="Gene3D" id="3.30.230.10">
    <property type="match status" value="2"/>
</dbReference>
<feature type="binding site" evidence="12 13">
    <location>
        <position position="33"/>
    </location>
    <ligand>
        <name>S-adenosyl-L-methionine</name>
        <dbReference type="ChEBI" id="CHEBI:59789"/>
    </ligand>
</feature>
<dbReference type="InterPro" id="IPR020568">
    <property type="entry name" value="Ribosomal_Su5_D2-typ_SF"/>
</dbReference>
<dbReference type="InterPro" id="IPR023165">
    <property type="entry name" value="rRNA_Ade_diMease-like_C"/>
</dbReference>
<dbReference type="InterPro" id="IPR029063">
    <property type="entry name" value="SAM-dependent_MTases_sf"/>
</dbReference>
<comment type="function">
    <text evidence="12">Specifically dimethylates two adjacent adenosines (A1518 and A1519) in the loop of a conserved hairpin near the 3'-end of 16S rRNA in the 30S particle. May play a critical role in biogenesis of 30S subunits.</text>
</comment>
<dbReference type="InterPro" id="IPR020596">
    <property type="entry name" value="rRNA_Ade_Mease_Trfase_CS"/>
</dbReference>
<dbReference type="InterPro" id="IPR036554">
    <property type="entry name" value="GHMP_kinase_C_sf"/>
</dbReference>
<dbReference type="NCBIfam" id="NF002870">
    <property type="entry name" value="PRK03188.1"/>
    <property type="match status" value="1"/>
</dbReference>
<dbReference type="Gene3D" id="1.10.8.100">
    <property type="entry name" value="Ribosomal RNA adenine dimethylase-like, domain 2"/>
    <property type="match status" value="1"/>
</dbReference>
<dbReference type="GO" id="GO:0005524">
    <property type="term" value="F:ATP binding"/>
    <property type="evidence" value="ECO:0007669"/>
    <property type="project" value="UniProtKB-UniRule"/>
</dbReference>
<keyword evidence="10 12" id="KW-0694">RNA-binding</keyword>
<dbReference type="SUPFAM" id="SSF53335">
    <property type="entry name" value="S-adenosyl-L-methionine-dependent methyltransferases"/>
    <property type="match status" value="1"/>
</dbReference>
<dbReference type="PROSITE" id="PS01131">
    <property type="entry name" value="RRNA_A_DIMETH"/>
    <property type="match status" value="1"/>
</dbReference>
<keyword evidence="6 12" id="KW-0949">S-adenosyl-L-methionine</keyword>
<comment type="caution">
    <text evidence="16">The sequence shown here is derived from an EMBL/GenBank/DDBJ whole genome shotgun (WGS) entry which is preliminary data.</text>
</comment>
<reference evidence="16 17" key="1">
    <citation type="submission" date="2013-08" db="EMBL/GenBank/DDBJ databases">
        <authorList>
            <person name="Weinstock G."/>
            <person name="Sodergren E."/>
            <person name="Wylie T."/>
            <person name="Fulton L."/>
            <person name="Fulton R."/>
            <person name="Fronick C."/>
            <person name="O'Laughlin M."/>
            <person name="Godfrey J."/>
            <person name="Miner T."/>
            <person name="Herter B."/>
            <person name="Appelbaum E."/>
            <person name="Cordes M."/>
            <person name="Lek S."/>
            <person name="Wollam A."/>
            <person name="Pepin K.H."/>
            <person name="Palsikar V.B."/>
            <person name="Mitreva M."/>
            <person name="Wilson R.K."/>
        </authorList>
    </citation>
    <scope>NUCLEOTIDE SEQUENCE [LARGE SCALE GENOMIC DNA]</scope>
    <source>
        <strain evidence="16 17">F0530</strain>
    </source>
</reference>
<dbReference type="InterPro" id="IPR013750">
    <property type="entry name" value="GHMP_kinase_C_dom"/>
</dbReference>
<dbReference type="GO" id="GO:0052908">
    <property type="term" value="F:16S rRNA (adenine(1518)-N(6)/adenine(1519)-N(6))-dimethyltransferase activity"/>
    <property type="evidence" value="ECO:0007669"/>
    <property type="project" value="UniProtKB-EC"/>
</dbReference>
<protein>
    <recommendedName>
        <fullName evidence="11 12">Multifunctional fusion protein</fullName>
    </recommendedName>
    <domain>
        <recommendedName>
            <fullName evidence="12">Ribosomal RNA small subunit methyltransferase A</fullName>
            <ecNumber evidence="12">2.1.1.182</ecNumber>
        </recommendedName>
        <alternativeName>
            <fullName evidence="12">16S rRNA (adenine(1518)-N(6)/adenine(1519)-N(6))-dimethyltransferase</fullName>
        </alternativeName>
        <alternativeName>
            <fullName evidence="12">16S rRNA dimethyladenosine transferase</fullName>
        </alternativeName>
        <alternativeName>
            <fullName evidence="12">16S rRNA dimethylase</fullName>
        </alternativeName>
        <alternativeName>
            <fullName evidence="12">S-adenosylmethionine-6-N', N'-adenosyl(rRNA) dimethyltransferase</fullName>
        </alternativeName>
    </domain>
    <domain>
        <recommendedName>
            <fullName evidence="11">4-diphosphocytidyl-2-C-methyl-D-erythritol kinase</fullName>
            <shortName evidence="11">CMK</shortName>
            <ecNumber evidence="11">2.7.1.148</ecNumber>
        </recommendedName>
        <alternativeName>
            <fullName evidence="11">4-(cytidine-5'-diphospho)-2-C-methyl-D-erythritol kinase</fullName>
        </alternativeName>
    </domain>
</protein>
<name>U1Q4J6_9ACTO</name>
<dbReference type="NCBIfam" id="TIGR00755">
    <property type="entry name" value="ksgA"/>
    <property type="match status" value="1"/>
</dbReference>
<evidence type="ECO:0000256" key="13">
    <source>
        <dbReference type="PROSITE-ProRule" id="PRU01026"/>
    </source>
</evidence>
<proteinExistence type="inferred from homology"/>
<keyword evidence="2 12" id="KW-0963">Cytoplasm</keyword>
<comment type="catalytic activity">
    <reaction evidence="12">
        <text>adenosine(1518)/adenosine(1519) in 16S rRNA + 4 S-adenosyl-L-methionine = N(6)-dimethyladenosine(1518)/N(6)-dimethyladenosine(1519) in 16S rRNA + 4 S-adenosyl-L-homocysteine + 4 H(+)</text>
        <dbReference type="Rhea" id="RHEA:19609"/>
        <dbReference type="Rhea" id="RHEA-COMP:10232"/>
        <dbReference type="Rhea" id="RHEA-COMP:10233"/>
        <dbReference type="ChEBI" id="CHEBI:15378"/>
        <dbReference type="ChEBI" id="CHEBI:57856"/>
        <dbReference type="ChEBI" id="CHEBI:59789"/>
        <dbReference type="ChEBI" id="CHEBI:74411"/>
        <dbReference type="ChEBI" id="CHEBI:74493"/>
        <dbReference type="EC" id="2.1.1.182"/>
    </reaction>
</comment>
<feature type="domain" description="Ribosomal RNA adenine methylase transferase N-terminal" evidence="15">
    <location>
        <begin position="40"/>
        <end position="215"/>
    </location>
</feature>
<dbReference type="GO" id="GO:0005737">
    <property type="term" value="C:cytoplasm"/>
    <property type="evidence" value="ECO:0007669"/>
    <property type="project" value="UniProtKB-SubCell"/>
</dbReference>
<dbReference type="HAMAP" id="MF_00061">
    <property type="entry name" value="IspE"/>
    <property type="match status" value="1"/>
</dbReference>
<keyword evidence="5 11" id="KW-0808">Transferase</keyword>
<feature type="binding site" evidence="12 13">
    <location>
        <position position="60"/>
    </location>
    <ligand>
        <name>S-adenosyl-L-methionine</name>
        <dbReference type="ChEBI" id="CHEBI:59789"/>
    </ligand>
</feature>
<keyword evidence="11" id="KW-0414">Isoprene biosynthesis</keyword>
<comment type="similarity">
    <text evidence="12">Belongs to the class I-like SAM-binding methyltransferase superfamily. rRNA adenine N(6)-methyltransferase family. RsmA subfamily.</text>
</comment>
<comment type="catalytic activity">
    <reaction evidence="11">
        <text>4-CDP-2-C-methyl-D-erythritol + ATP = 4-CDP-2-C-methyl-D-erythritol 2-phosphate + ADP + H(+)</text>
        <dbReference type="Rhea" id="RHEA:18437"/>
        <dbReference type="ChEBI" id="CHEBI:15378"/>
        <dbReference type="ChEBI" id="CHEBI:30616"/>
        <dbReference type="ChEBI" id="CHEBI:57823"/>
        <dbReference type="ChEBI" id="CHEBI:57919"/>
        <dbReference type="ChEBI" id="CHEBI:456216"/>
        <dbReference type="EC" id="2.7.1.148"/>
    </reaction>
</comment>
<dbReference type="InterPro" id="IPR011530">
    <property type="entry name" value="rRNA_adenine_dimethylase"/>
</dbReference>
<dbReference type="Pfam" id="PF00398">
    <property type="entry name" value="RrnaAD"/>
    <property type="match status" value="1"/>
</dbReference>
<dbReference type="PROSITE" id="PS51689">
    <property type="entry name" value="SAM_RNA_A_N6_MT"/>
    <property type="match status" value="1"/>
</dbReference>
<evidence type="ECO:0000256" key="1">
    <source>
        <dbReference type="ARBA" id="ARBA00009684"/>
    </source>
</evidence>
<dbReference type="EMBL" id="AWSC01000023">
    <property type="protein sequence ID" value="ERH17114.1"/>
    <property type="molecule type" value="Genomic_DNA"/>
</dbReference>
<feature type="binding site" evidence="12 13">
    <location>
        <position position="130"/>
    </location>
    <ligand>
        <name>S-adenosyl-L-methionine</name>
        <dbReference type="ChEBI" id="CHEBI:59789"/>
    </ligand>
</feature>
<keyword evidence="4 12" id="KW-0489">Methyltransferase</keyword>
<dbReference type="PANTHER" id="PTHR43527">
    <property type="entry name" value="4-DIPHOSPHOCYTIDYL-2-C-METHYL-D-ERYTHRITOL KINASE, CHLOROPLASTIC"/>
    <property type="match status" value="1"/>
</dbReference>
<evidence type="ECO:0000313" key="17">
    <source>
        <dbReference type="Proteomes" id="UP000016481"/>
    </source>
</evidence>
<feature type="binding site" evidence="12 13">
    <location>
        <position position="81"/>
    </location>
    <ligand>
        <name>S-adenosyl-L-methionine</name>
        <dbReference type="ChEBI" id="CHEBI:59789"/>
    </ligand>
</feature>
<comment type="subcellular location">
    <subcellularLocation>
        <location evidence="12">Cytoplasm</location>
    </subcellularLocation>
</comment>
<evidence type="ECO:0000256" key="6">
    <source>
        <dbReference type="ARBA" id="ARBA00022691"/>
    </source>
</evidence>
<dbReference type="InterPro" id="IPR006204">
    <property type="entry name" value="GHMP_kinase_N_dom"/>
</dbReference>
<dbReference type="InterPro" id="IPR001737">
    <property type="entry name" value="KsgA/Erm"/>
</dbReference>
<dbReference type="InterPro" id="IPR020598">
    <property type="entry name" value="rRNA_Ade_methylase_Trfase_N"/>
</dbReference>
<dbReference type="FunFam" id="1.10.8.100:FF:000003">
    <property type="entry name" value="Ribosomal RNA small subunit methyltransferase A"/>
    <property type="match status" value="1"/>
</dbReference>
<dbReference type="EC" id="2.1.1.182" evidence="12"/>
<dbReference type="Proteomes" id="UP000016481">
    <property type="component" value="Unassembled WGS sequence"/>
</dbReference>
<evidence type="ECO:0000256" key="12">
    <source>
        <dbReference type="HAMAP-Rule" id="MF_00607"/>
    </source>
</evidence>
<dbReference type="GO" id="GO:0003723">
    <property type="term" value="F:RNA binding"/>
    <property type="evidence" value="ECO:0007669"/>
    <property type="project" value="UniProtKB-UniRule"/>
</dbReference>
<dbReference type="InterPro" id="IPR004424">
    <property type="entry name" value="IspE"/>
</dbReference>
<evidence type="ECO:0000256" key="2">
    <source>
        <dbReference type="ARBA" id="ARBA00022490"/>
    </source>
</evidence>
<evidence type="ECO:0000256" key="4">
    <source>
        <dbReference type="ARBA" id="ARBA00022603"/>
    </source>
</evidence>
<dbReference type="HAMAP" id="MF_00607">
    <property type="entry name" value="16SrRNA_methyltr_A"/>
    <property type="match status" value="1"/>
</dbReference>
<dbReference type="PATRIC" id="fig|1321817.3.peg.619"/>